<evidence type="ECO:0000313" key="2">
    <source>
        <dbReference type="EnsemblMetazoa" id="AALFPA23_013329.P19299"/>
    </source>
</evidence>
<keyword evidence="3" id="KW-1185">Reference proteome</keyword>
<dbReference type="GeneID" id="134285985"/>
<name>A0ABM1YYS2_AEDAL</name>
<sequence length="209" mass="23069">MANPADAANSTGAAAVVSVKLPEFWKTDPEMWFAQAEAQFVLGNVTKDDTKFYHIVAKLDQSVICHVTDLVTAPPQQDKYKSVKDRLISRFALSPGVRLERLLGSSDLGDMRPTHLLAKMQELATGLNVNDELLKMLFLQRMPHHIRPVLTISDGTLLKLAEMADKLIETPRVAAVASTPAPAPNAVFDQMEDLKERLEVLSTEIRPLA</sequence>
<evidence type="ECO:0000259" key="1">
    <source>
        <dbReference type="Pfam" id="PF23055"/>
    </source>
</evidence>
<accession>A0ABM1YYS2</accession>
<evidence type="ECO:0000313" key="3">
    <source>
        <dbReference type="Proteomes" id="UP000069940"/>
    </source>
</evidence>
<dbReference type="RefSeq" id="XP_062703533.1">
    <property type="nucleotide sequence ID" value="XM_062847549.1"/>
</dbReference>
<feature type="domain" description="DUF7041" evidence="1">
    <location>
        <begin position="21"/>
        <end position="103"/>
    </location>
</feature>
<reference evidence="3" key="1">
    <citation type="journal article" date="2015" name="Proc. Natl. Acad. Sci. U.S.A.">
        <title>Genome sequence of the Asian Tiger mosquito, Aedes albopictus, reveals insights into its biology, genetics, and evolution.</title>
        <authorList>
            <person name="Chen X.G."/>
            <person name="Jiang X."/>
            <person name="Gu J."/>
            <person name="Xu M."/>
            <person name="Wu Y."/>
            <person name="Deng Y."/>
            <person name="Zhang C."/>
            <person name="Bonizzoni M."/>
            <person name="Dermauw W."/>
            <person name="Vontas J."/>
            <person name="Armbruster P."/>
            <person name="Huang X."/>
            <person name="Yang Y."/>
            <person name="Zhang H."/>
            <person name="He W."/>
            <person name="Peng H."/>
            <person name="Liu Y."/>
            <person name="Wu K."/>
            <person name="Chen J."/>
            <person name="Lirakis M."/>
            <person name="Topalis P."/>
            <person name="Van Leeuwen T."/>
            <person name="Hall A.B."/>
            <person name="Jiang X."/>
            <person name="Thorpe C."/>
            <person name="Mueller R.L."/>
            <person name="Sun C."/>
            <person name="Waterhouse R.M."/>
            <person name="Yan G."/>
            <person name="Tu Z.J."/>
            <person name="Fang X."/>
            <person name="James A.A."/>
        </authorList>
    </citation>
    <scope>NUCLEOTIDE SEQUENCE [LARGE SCALE GENOMIC DNA]</scope>
    <source>
        <strain evidence="3">Foshan</strain>
    </source>
</reference>
<reference evidence="2" key="2">
    <citation type="submission" date="2025-05" db="UniProtKB">
        <authorList>
            <consortium name="EnsemblMetazoa"/>
        </authorList>
    </citation>
    <scope>IDENTIFICATION</scope>
    <source>
        <strain evidence="2">Foshan</strain>
    </source>
</reference>
<dbReference type="InterPro" id="IPR055469">
    <property type="entry name" value="DUF7041"/>
</dbReference>
<proteinExistence type="predicted"/>
<dbReference type="Proteomes" id="UP000069940">
    <property type="component" value="Unassembled WGS sequence"/>
</dbReference>
<dbReference type="EnsemblMetazoa" id="AALFPA23_013329.R19299">
    <property type="protein sequence ID" value="AALFPA23_013329.P19299"/>
    <property type="gene ID" value="AALFPA23_013329"/>
</dbReference>
<dbReference type="Pfam" id="PF23055">
    <property type="entry name" value="DUF7041"/>
    <property type="match status" value="1"/>
</dbReference>
<organism evidence="2 3">
    <name type="scientific">Aedes albopictus</name>
    <name type="common">Asian tiger mosquito</name>
    <name type="synonym">Stegomyia albopicta</name>
    <dbReference type="NCBI Taxonomy" id="7160"/>
    <lineage>
        <taxon>Eukaryota</taxon>
        <taxon>Metazoa</taxon>
        <taxon>Ecdysozoa</taxon>
        <taxon>Arthropoda</taxon>
        <taxon>Hexapoda</taxon>
        <taxon>Insecta</taxon>
        <taxon>Pterygota</taxon>
        <taxon>Neoptera</taxon>
        <taxon>Endopterygota</taxon>
        <taxon>Diptera</taxon>
        <taxon>Nematocera</taxon>
        <taxon>Culicoidea</taxon>
        <taxon>Culicidae</taxon>
        <taxon>Culicinae</taxon>
        <taxon>Aedini</taxon>
        <taxon>Aedes</taxon>
        <taxon>Stegomyia</taxon>
    </lineage>
</organism>
<dbReference type="PANTHER" id="PTHR33327">
    <property type="entry name" value="ENDONUCLEASE"/>
    <property type="match status" value="1"/>
</dbReference>
<dbReference type="PANTHER" id="PTHR33327:SF3">
    <property type="entry name" value="RNA-DIRECTED DNA POLYMERASE"/>
    <property type="match status" value="1"/>
</dbReference>
<protein>
    <recommendedName>
        <fullName evidence="1">DUF7041 domain-containing protein</fullName>
    </recommendedName>
</protein>